<dbReference type="InterPro" id="IPR006224">
    <property type="entry name" value="PsdUridine_synth_RluA-like_CS"/>
</dbReference>
<dbReference type="SUPFAM" id="SSF55120">
    <property type="entry name" value="Pseudouridine synthase"/>
    <property type="match status" value="1"/>
</dbReference>
<evidence type="ECO:0000313" key="19">
    <source>
        <dbReference type="Proteomes" id="UP000024942"/>
    </source>
</evidence>
<dbReference type="Proteomes" id="UP000024942">
    <property type="component" value="Unassembled WGS sequence"/>
</dbReference>
<keyword evidence="3" id="KW-0819">tRNA processing</keyword>
<dbReference type="EC" id="5.4.99.29" evidence="9"/>
<dbReference type="RefSeq" id="WP_035536383.1">
    <property type="nucleotide sequence ID" value="NZ_ARYL01000005.1"/>
</dbReference>
<dbReference type="STRING" id="1280953.HOC_05199"/>
<evidence type="ECO:0000256" key="6">
    <source>
        <dbReference type="ARBA" id="ARBA00036916"/>
    </source>
</evidence>
<dbReference type="EC" id="5.4.99.28" evidence="8"/>
<evidence type="ECO:0000256" key="13">
    <source>
        <dbReference type="ARBA" id="ARBA00042844"/>
    </source>
</evidence>
<evidence type="ECO:0000256" key="12">
    <source>
        <dbReference type="ARBA" id="ARBA00042372"/>
    </source>
</evidence>
<sequence length="215" mass="23783">MSVYAPPQGKVCYLHTDPDLIVIDKPAELLSVPGRGPYKADCAIARVQADYPDALTVHRLDMSTSGLLVFARSKAAQRHLAIQFEKGGVEKTYIADVWGVPENTASLIDLPLGQDWPNRPRQKVDPDKGKPSQTRYETIASHAHGARLSLTPLTGRTHQLRLHLAAIGHPILGDDIYAHTDALGAADRLRLHATWMRFRHPASQDWLSFEAVCPF</sequence>
<feature type="domain" description="Pseudouridine synthase RsuA/RluA-like" evidence="17">
    <location>
        <begin position="19"/>
        <end position="166"/>
    </location>
</feature>
<dbReference type="GO" id="GO:0160142">
    <property type="term" value="F:23S rRNA pseudouridine(746) synthase activity"/>
    <property type="evidence" value="ECO:0007669"/>
    <property type="project" value="UniProtKB-EC"/>
</dbReference>
<comment type="catalytic activity">
    <reaction evidence="6">
        <text>uridine(746) in 23S rRNA = pseudouridine(746) in 23S rRNA</text>
        <dbReference type="Rhea" id="RHEA:42548"/>
        <dbReference type="Rhea" id="RHEA-COMP:10109"/>
        <dbReference type="Rhea" id="RHEA-COMP:10110"/>
        <dbReference type="ChEBI" id="CHEBI:65314"/>
        <dbReference type="ChEBI" id="CHEBI:65315"/>
        <dbReference type="EC" id="5.4.99.29"/>
    </reaction>
</comment>
<dbReference type="OrthoDB" id="9807829at2"/>
<evidence type="ECO:0000256" key="10">
    <source>
        <dbReference type="ARBA" id="ARBA00039988"/>
    </source>
</evidence>
<dbReference type="PANTHER" id="PTHR21600">
    <property type="entry name" value="MITOCHONDRIAL RNA PSEUDOURIDINE SYNTHASE"/>
    <property type="match status" value="1"/>
</dbReference>
<dbReference type="InterPro" id="IPR020103">
    <property type="entry name" value="PsdUridine_synth_cat_dom_sf"/>
</dbReference>
<proteinExistence type="inferred from homology"/>
<reference evidence="18 19" key="1">
    <citation type="journal article" date="2014" name="Antonie Van Leeuwenhoek">
        <title>Hyphomonas beringensis sp. nov. and Hyphomonas chukchiensis sp. nov., isolated from surface seawater of the Bering Sea and Chukchi Sea.</title>
        <authorList>
            <person name="Li C."/>
            <person name="Lai Q."/>
            <person name="Li G."/>
            <person name="Dong C."/>
            <person name="Wang J."/>
            <person name="Liao Y."/>
            <person name="Shao Z."/>
        </authorList>
    </citation>
    <scope>NUCLEOTIDE SEQUENCE [LARGE SCALE GENOMIC DNA]</scope>
    <source>
        <strain evidence="18 19">SCH89</strain>
    </source>
</reference>
<dbReference type="eggNOG" id="COG0564">
    <property type="taxonomic scope" value="Bacteria"/>
</dbReference>
<dbReference type="GO" id="GO:0000455">
    <property type="term" value="P:enzyme-directed rRNA pseudouridine synthesis"/>
    <property type="evidence" value="ECO:0007669"/>
    <property type="project" value="TreeGrafter"/>
</dbReference>
<dbReference type="PROSITE" id="PS01129">
    <property type="entry name" value="PSI_RLU"/>
    <property type="match status" value="1"/>
</dbReference>
<dbReference type="CDD" id="cd02869">
    <property type="entry name" value="PseudoU_synth_RluA_like"/>
    <property type="match status" value="1"/>
</dbReference>
<evidence type="ECO:0000256" key="14">
    <source>
        <dbReference type="ARBA" id="ARBA00042883"/>
    </source>
</evidence>
<evidence type="ECO:0000256" key="15">
    <source>
        <dbReference type="ARBA" id="ARBA00043143"/>
    </source>
</evidence>
<comment type="function">
    <text evidence="7">Dual specificity enzyme that catalyzes the synthesis of pseudouridine from uracil-746 in 23S ribosomal RNA and from uracil-32 in the anticodon stem and loop of transfer RNAs.</text>
</comment>
<dbReference type="PATRIC" id="fig|1280953.3.peg.1047"/>
<evidence type="ECO:0000256" key="5">
    <source>
        <dbReference type="ARBA" id="ARBA00036184"/>
    </source>
</evidence>
<comment type="caution">
    <text evidence="18">The sequence shown here is derived from an EMBL/GenBank/DDBJ whole genome shotgun (WGS) entry which is preliminary data.</text>
</comment>
<dbReference type="PANTHER" id="PTHR21600:SF91">
    <property type="entry name" value="DUAL-SPECIFICITY RNA PSEUDOURIDINE SYNTHASE RLUA"/>
    <property type="match status" value="1"/>
</dbReference>
<keyword evidence="4" id="KW-0413">Isomerase</keyword>
<dbReference type="EMBL" id="ARYL01000005">
    <property type="protein sequence ID" value="KDA03523.1"/>
    <property type="molecule type" value="Genomic_DNA"/>
</dbReference>
<feature type="region of interest" description="Disordered" evidence="16">
    <location>
        <begin position="111"/>
        <end position="132"/>
    </location>
</feature>
<evidence type="ECO:0000256" key="16">
    <source>
        <dbReference type="SAM" id="MobiDB-lite"/>
    </source>
</evidence>
<dbReference type="GO" id="GO:0008033">
    <property type="term" value="P:tRNA processing"/>
    <property type="evidence" value="ECO:0007669"/>
    <property type="project" value="UniProtKB-KW"/>
</dbReference>
<dbReference type="Gene3D" id="3.30.2350.10">
    <property type="entry name" value="Pseudouridine synthase"/>
    <property type="match status" value="1"/>
</dbReference>
<organism evidence="18 19">
    <name type="scientific">Hyphomonas oceanitis SCH89</name>
    <dbReference type="NCBI Taxonomy" id="1280953"/>
    <lineage>
        <taxon>Bacteria</taxon>
        <taxon>Pseudomonadati</taxon>
        <taxon>Pseudomonadota</taxon>
        <taxon>Alphaproteobacteria</taxon>
        <taxon>Hyphomonadales</taxon>
        <taxon>Hyphomonadaceae</taxon>
        <taxon>Hyphomonas</taxon>
    </lineage>
</organism>
<evidence type="ECO:0000256" key="9">
    <source>
        <dbReference type="ARBA" id="ARBA00038945"/>
    </source>
</evidence>
<evidence type="ECO:0000256" key="3">
    <source>
        <dbReference type="ARBA" id="ARBA00022694"/>
    </source>
</evidence>
<evidence type="ECO:0000256" key="11">
    <source>
        <dbReference type="ARBA" id="ARBA00041266"/>
    </source>
</evidence>
<dbReference type="InterPro" id="IPR050188">
    <property type="entry name" value="RluA_PseudoU_synthase"/>
</dbReference>
<evidence type="ECO:0000256" key="1">
    <source>
        <dbReference type="ARBA" id="ARBA00010876"/>
    </source>
</evidence>
<evidence type="ECO:0000256" key="2">
    <source>
        <dbReference type="ARBA" id="ARBA00022552"/>
    </source>
</evidence>
<dbReference type="Pfam" id="PF00849">
    <property type="entry name" value="PseudoU_synth_2"/>
    <property type="match status" value="1"/>
</dbReference>
<gene>
    <name evidence="18" type="ORF">HOC_05199</name>
</gene>
<accession>A0A059GAM3</accession>
<dbReference type="AlphaFoldDB" id="A0A059GAM3"/>
<evidence type="ECO:0000259" key="17">
    <source>
        <dbReference type="Pfam" id="PF00849"/>
    </source>
</evidence>
<dbReference type="InterPro" id="IPR006145">
    <property type="entry name" value="PsdUridine_synth_RsuA/RluA"/>
</dbReference>
<comment type="catalytic activity">
    <reaction evidence="5">
        <text>uridine(32) in tRNA = pseudouridine(32) in tRNA</text>
        <dbReference type="Rhea" id="RHEA:42544"/>
        <dbReference type="Rhea" id="RHEA-COMP:10107"/>
        <dbReference type="Rhea" id="RHEA-COMP:10108"/>
        <dbReference type="ChEBI" id="CHEBI:65314"/>
        <dbReference type="ChEBI" id="CHEBI:65315"/>
        <dbReference type="EC" id="5.4.99.28"/>
    </reaction>
</comment>
<dbReference type="GO" id="GO:0003723">
    <property type="term" value="F:RNA binding"/>
    <property type="evidence" value="ECO:0007669"/>
    <property type="project" value="InterPro"/>
</dbReference>
<dbReference type="GO" id="GO:0160151">
    <property type="term" value="F:tRNA pseudouridine(32) synthase activity"/>
    <property type="evidence" value="ECO:0007669"/>
    <property type="project" value="UniProtKB-EC"/>
</dbReference>
<name>A0A059GAM3_9PROT</name>
<keyword evidence="2" id="KW-0698">rRNA processing</keyword>
<evidence type="ECO:0000256" key="7">
    <source>
        <dbReference type="ARBA" id="ARBA00037305"/>
    </source>
</evidence>
<evidence type="ECO:0000256" key="4">
    <source>
        <dbReference type="ARBA" id="ARBA00023235"/>
    </source>
</evidence>
<keyword evidence="19" id="KW-1185">Reference proteome</keyword>
<protein>
    <recommendedName>
        <fullName evidence="10">Dual-specificity RNA pseudouridine synthase RluA</fullName>
        <ecNumber evidence="8">5.4.99.28</ecNumber>
        <ecNumber evidence="9">5.4.99.29</ecNumber>
    </recommendedName>
    <alternativeName>
        <fullName evidence="11">23S rRNA pseudouridine(746) synthase</fullName>
    </alternativeName>
    <alternativeName>
        <fullName evidence="14">Ribosomal large subunit pseudouridine synthase A</fullName>
    </alternativeName>
    <alternativeName>
        <fullName evidence="13">rRNA pseudouridylate synthase A</fullName>
    </alternativeName>
    <alternativeName>
        <fullName evidence="15">rRNA-uridine isomerase A</fullName>
    </alternativeName>
    <alternativeName>
        <fullName evidence="12">tRNA pseudouridine(32) synthase</fullName>
    </alternativeName>
</protein>
<evidence type="ECO:0000313" key="18">
    <source>
        <dbReference type="EMBL" id="KDA03523.1"/>
    </source>
</evidence>
<comment type="similarity">
    <text evidence="1">Belongs to the pseudouridine synthase RluA family.</text>
</comment>
<evidence type="ECO:0000256" key="8">
    <source>
        <dbReference type="ARBA" id="ARBA00038944"/>
    </source>
</evidence>